<dbReference type="Pfam" id="PF01545">
    <property type="entry name" value="Cation_efflux"/>
    <property type="match status" value="1"/>
</dbReference>
<dbReference type="InterPro" id="IPR050291">
    <property type="entry name" value="CDF_Transporter"/>
</dbReference>
<accession>A0A5N6ZC14</accession>
<feature type="transmembrane region" description="Helical" evidence="7">
    <location>
        <begin position="229"/>
        <end position="251"/>
    </location>
</feature>
<feature type="region of interest" description="Disordered" evidence="6">
    <location>
        <begin position="53"/>
        <end position="72"/>
    </location>
</feature>
<name>A0A5N6ZC14_9EURO</name>
<proteinExistence type="predicted"/>
<dbReference type="InterPro" id="IPR027469">
    <property type="entry name" value="Cation_efflux_TMD_sf"/>
</dbReference>
<evidence type="ECO:0000256" key="7">
    <source>
        <dbReference type="SAM" id="Phobius"/>
    </source>
</evidence>
<keyword evidence="4 7" id="KW-1133">Transmembrane helix</keyword>
<dbReference type="GO" id="GO:0098771">
    <property type="term" value="P:inorganic ion homeostasis"/>
    <property type="evidence" value="ECO:0007669"/>
    <property type="project" value="UniProtKB-ARBA"/>
</dbReference>
<dbReference type="FunFam" id="1.20.1510.10:FF:000005">
    <property type="entry name" value="Putative Cation diffusion facilitator 1"/>
    <property type="match status" value="1"/>
</dbReference>
<evidence type="ECO:0000256" key="6">
    <source>
        <dbReference type="SAM" id="MobiDB-lite"/>
    </source>
</evidence>
<dbReference type="PANTHER" id="PTHR43840:SF4">
    <property type="entry name" value="CDF DIVALENT METAL CATION TRANSPORTER (EUROFUNG)"/>
    <property type="match status" value="1"/>
</dbReference>
<organism evidence="9 10">
    <name type="scientific">Aspergillus coremiiformis</name>
    <dbReference type="NCBI Taxonomy" id="138285"/>
    <lineage>
        <taxon>Eukaryota</taxon>
        <taxon>Fungi</taxon>
        <taxon>Dikarya</taxon>
        <taxon>Ascomycota</taxon>
        <taxon>Pezizomycotina</taxon>
        <taxon>Eurotiomycetes</taxon>
        <taxon>Eurotiomycetidae</taxon>
        <taxon>Eurotiales</taxon>
        <taxon>Aspergillaceae</taxon>
        <taxon>Aspergillus</taxon>
        <taxon>Aspergillus subgen. Circumdati</taxon>
    </lineage>
</organism>
<evidence type="ECO:0000256" key="3">
    <source>
        <dbReference type="ARBA" id="ARBA00022692"/>
    </source>
</evidence>
<sequence length="518" mass="58133">MLQFSPPPSSPVLSGSYHSIQPRRPSLEPEGEILSTRGQRLASLIRRRSISAPSPDLYGDSTRHDESAISGDHAEIPPWERAMRLIGDVKPIYNWQLYYRNPDMLRGMRKRLREYYERNNDLIAQYVYIDRLLGSSLPRRLIGDYHETRLNASRMSIGNTGNGNGLGNGHYMSIGDNGEQQQPGHDRIKRTPRNLYRIPSESSPLLPQDGCENAPEDEFVDSGARIVTVAIYVNFIANVVLLVAKIVVMSMTNSLSVLASLVDGALDFLSTVIVWVTTTLIRKDDRYHYPISRRRLEPLSVLVFAVVMMTSFVQVAITSLSRLLSSDQTLVNLTMPSIAVMASTVVVKLACWFWCRLIKNSSVQALAQDAQTDVVFNLFSILFPLIGSFTKSWWVDPLGGLLLSVYIVWNWSGTAGEHISHLTGTAASPIDHSVLLYMTMRFSKAILKIQNLRAYYAGDLLNVEVDIVLEGKTSLCDAHDIGESLQYVIESVPTVDRAFVHMDYDPWNIPSHMNQQET</sequence>
<dbReference type="PANTHER" id="PTHR43840">
    <property type="entry name" value="MITOCHONDRIAL METAL TRANSPORTER 1-RELATED"/>
    <property type="match status" value="1"/>
</dbReference>
<keyword evidence="2" id="KW-0813">Transport</keyword>
<dbReference type="SUPFAM" id="SSF161111">
    <property type="entry name" value="Cation efflux protein transmembrane domain-like"/>
    <property type="match status" value="1"/>
</dbReference>
<reference evidence="10" key="1">
    <citation type="submission" date="2019-04" db="EMBL/GenBank/DDBJ databases">
        <title>Friends and foes A comparative genomics studyof 23 Aspergillus species from section Flavi.</title>
        <authorList>
            <consortium name="DOE Joint Genome Institute"/>
            <person name="Kjaerbolling I."/>
            <person name="Vesth T."/>
            <person name="Frisvad J.C."/>
            <person name="Nybo J.L."/>
            <person name="Theobald S."/>
            <person name="Kildgaard S."/>
            <person name="Isbrandt T."/>
            <person name="Kuo A."/>
            <person name="Sato A."/>
            <person name="Lyhne E.K."/>
            <person name="Kogle M.E."/>
            <person name="Wiebenga A."/>
            <person name="Kun R.S."/>
            <person name="Lubbers R.J."/>
            <person name="Makela M.R."/>
            <person name="Barry K."/>
            <person name="Chovatia M."/>
            <person name="Clum A."/>
            <person name="Daum C."/>
            <person name="Haridas S."/>
            <person name="He G."/>
            <person name="LaButti K."/>
            <person name="Lipzen A."/>
            <person name="Mondo S."/>
            <person name="Riley R."/>
            <person name="Salamov A."/>
            <person name="Simmons B.A."/>
            <person name="Magnuson J.K."/>
            <person name="Henrissat B."/>
            <person name="Mortensen U.H."/>
            <person name="Larsen T.O."/>
            <person name="Devries R.P."/>
            <person name="Grigoriev I.V."/>
            <person name="Machida M."/>
            <person name="Baker S.E."/>
            <person name="Andersen M.R."/>
        </authorList>
    </citation>
    <scope>NUCLEOTIDE SEQUENCE [LARGE SCALE GENOMIC DNA]</scope>
    <source>
        <strain evidence="10">CBS 553.77</strain>
    </source>
</reference>
<dbReference type="EMBL" id="ML739057">
    <property type="protein sequence ID" value="KAE8355184.1"/>
    <property type="molecule type" value="Genomic_DNA"/>
</dbReference>
<feature type="region of interest" description="Disordered" evidence="6">
    <location>
        <begin position="1"/>
        <end position="30"/>
    </location>
</feature>
<evidence type="ECO:0000256" key="4">
    <source>
        <dbReference type="ARBA" id="ARBA00022989"/>
    </source>
</evidence>
<dbReference type="FunFam" id="3.30.70.1350:FF:000004">
    <property type="entry name" value="Cation diffusion facilitator 10"/>
    <property type="match status" value="1"/>
</dbReference>
<dbReference type="Gene3D" id="1.20.1510.10">
    <property type="entry name" value="Cation efflux protein transmembrane domain"/>
    <property type="match status" value="1"/>
</dbReference>
<dbReference type="GO" id="GO:0008324">
    <property type="term" value="F:monoatomic cation transmembrane transporter activity"/>
    <property type="evidence" value="ECO:0007669"/>
    <property type="project" value="InterPro"/>
</dbReference>
<dbReference type="SUPFAM" id="SSF160240">
    <property type="entry name" value="Cation efflux protein cytoplasmic domain-like"/>
    <property type="match status" value="1"/>
</dbReference>
<dbReference type="Gene3D" id="3.30.70.1350">
    <property type="entry name" value="Cation efflux protein, cytoplasmic domain"/>
    <property type="match status" value="1"/>
</dbReference>
<feature type="compositionally biased region" description="Pro residues" evidence="6">
    <location>
        <begin position="1"/>
        <end position="10"/>
    </location>
</feature>
<protein>
    <recommendedName>
        <fullName evidence="8">Cation efflux protein transmembrane domain-containing protein</fullName>
    </recommendedName>
</protein>
<feature type="compositionally biased region" description="Basic and acidic residues" evidence="6">
    <location>
        <begin position="61"/>
        <end position="72"/>
    </location>
</feature>
<evidence type="ECO:0000256" key="1">
    <source>
        <dbReference type="ARBA" id="ARBA00004141"/>
    </source>
</evidence>
<gene>
    <name evidence="9" type="ORF">BDV28DRAFT_55748</name>
</gene>
<evidence type="ECO:0000259" key="8">
    <source>
        <dbReference type="Pfam" id="PF01545"/>
    </source>
</evidence>
<evidence type="ECO:0000256" key="2">
    <source>
        <dbReference type="ARBA" id="ARBA00022448"/>
    </source>
</evidence>
<dbReference type="InterPro" id="IPR036837">
    <property type="entry name" value="Cation_efflux_CTD_sf"/>
</dbReference>
<evidence type="ECO:0000256" key="5">
    <source>
        <dbReference type="ARBA" id="ARBA00023136"/>
    </source>
</evidence>
<feature type="domain" description="Cation efflux protein transmembrane" evidence="8">
    <location>
        <begin position="232"/>
        <end position="421"/>
    </location>
</feature>
<comment type="subcellular location">
    <subcellularLocation>
        <location evidence="1">Membrane</location>
        <topology evidence="1">Multi-pass membrane protein</topology>
    </subcellularLocation>
</comment>
<dbReference type="GO" id="GO:0016020">
    <property type="term" value="C:membrane"/>
    <property type="evidence" value="ECO:0007669"/>
    <property type="project" value="UniProtKB-SubCell"/>
</dbReference>
<feature type="transmembrane region" description="Helical" evidence="7">
    <location>
        <begin position="299"/>
        <end position="321"/>
    </location>
</feature>
<keyword evidence="10" id="KW-1185">Reference proteome</keyword>
<dbReference type="Proteomes" id="UP000327118">
    <property type="component" value="Unassembled WGS sequence"/>
</dbReference>
<dbReference type="OrthoDB" id="78296at2759"/>
<evidence type="ECO:0000313" key="10">
    <source>
        <dbReference type="Proteomes" id="UP000327118"/>
    </source>
</evidence>
<feature type="transmembrane region" description="Helical" evidence="7">
    <location>
        <begin position="374"/>
        <end position="394"/>
    </location>
</feature>
<keyword evidence="5 7" id="KW-0472">Membrane</keyword>
<keyword evidence="3 7" id="KW-0812">Transmembrane</keyword>
<dbReference type="GO" id="GO:0030003">
    <property type="term" value="P:intracellular monoatomic cation homeostasis"/>
    <property type="evidence" value="ECO:0007669"/>
    <property type="project" value="UniProtKB-ARBA"/>
</dbReference>
<feature type="transmembrane region" description="Helical" evidence="7">
    <location>
        <begin position="333"/>
        <end position="354"/>
    </location>
</feature>
<dbReference type="AlphaFoldDB" id="A0A5N6ZC14"/>
<evidence type="ECO:0000313" key="9">
    <source>
        <dbReference type="EMBL" id="KAE8355184.1"/>
    </source>
</evidence>
<dbReference type="InterPro" id="IPR058533">
    <property type="entry name" value="Cation_efflux_TM"/>
</dbReference>